<keyword evidence="2" id="KW-0677">Repeat</keyword>
<evidence type="ECO:0000256" key="2">
    <source>
        <dbReference type="ARBA" id="ARBA00022737"/>
    </source>
</evidence>
<dbReference type="Gene3D" id="2.130.10.10">
    <property type="entry name" value="YVTN repeat-like/Quinoprotein amine dehydrogenase"/>
    <property type="match status" value="2"/>
</dbReference>
<evidence type="ECO:0000313" key="9">
    <source>
        <dbReference type="EMBL" id="KAF9694514.1"/>
    </source>
</evidence>
<keyword evidence="10" id="KW-1185">Reference proteome</keyword>
<accession>A0A8H7J0F5</accession>
<dbReference type="InterPro" id="IPR019775">
    <property type="entry name" value="WD40_repeat_CS"/>
</dbReference>
<evidence type="ECO:0000256" key="4">
    <source>
        <dbReference type="ARBA" id="ARBA00037931"/>
    </source>
</evidence>
<evidence type="ECO:0000256" key="5">
    <source>
        <dbReference type="ARBA" id="ARBA00038749"/>
    </source>
</evidence>
<dbReference type="AlphaFoldDB" id="A0A8H7J0F5"/>
<evidence type="ECO:0000256" key="7">
    <source>
        <dbReference type="PROSITE-ProRule" id="PRU00221"/>
    </source>
</evidence>
<dbReference type="SMART" id="SM00320">
    <property type="entry name" value="WD40"/>
    <property type="match status" value="5"/>
</dbReference>
<evidence type="ECO:0000313" key="10">
    <source>
        <dbReference type="Proteomes" id="UP000651452"/>
    </source>
</evidence>
<dbReference type="InterPro" id="IPR015943">
    <property type="entry name" value="WD40/YVTN_repeat-like_dom_sf"/>
</dbReference>
<evidence type="ECO:0000256" key="3">
    <source>
        <dbReference type="ARBA" id="ARBA00037338"/>
    </source>
</evidence>
<feature type="region of interest" description="Disordered" evidence="8">
    <location>
        <begin position="278"/>
        <end position="316"/>
    </location>
</feature>
<dbReference type="SUPFAM" id="SSF50978">
    <property type="entry name" value="WD40 repeat-like"/>
    <property type="match status" value="1"/>
</dbReference>
<feature type="region of interest" description="Disordered" evidence="8">
    <location>
        <begin position="344"/>
        <end position="409"/>
    </location>
</feature>
<evidence type="ECO:0000256" key="6">
    <source>
        <dbReference type="ARBA" id="ARBA00040563"/>
    </source>
</evidence>
<evidence type="ECO:0000256" key="1">
    <source>
        <dbReference type="ARBA" id="ARBA00022574"/>
    </source>
</evidence>
<comment type="subunit">
    <text evidence="5">Component of the ASTRA chromatin remodeling machinery complex.</text>
</comment>
<dbReference type="OrthoDB" id="7668193at2759"/>
<keyword evidence="1 7" id="KW-0853">WD repeat</keyword>
<feature type="repeat" description="WD" evidence="7">
    <location>
        <begin position="19"/>
        <end position="60"/>
    </location>
</feature>
<dbReference type="Proteomes" id="UP000651452">
    <property type="component" value="Unassembled WGS sequence"/>
</dbReference>
<feature type="compositionally biased region" description="Polar residues" evidence="8">
    <location>
        <begin position="307"/>
        <end position="316"/>
    </location>
</feature>
<dbReference type="Pfam" id="PF00400">
    <property type="entry name" value="WD40"/>
    <property type="match status" value="2"/>
</dbReference>
<gene>
    <name evidence="9" type="ORF">EKO04_007519</name>
</gene>
<feature type="compositionally biased region" description="Polar residues" evidence="8">
    <location>
        <begin position="344"/>
        <end position="354"/>
    </location>
</feature>
<dbReference type="PROSITE" id="PS00678">
    <property type="entry name" value="WD_REPEATS_1"/>
    <property type="match status" value="1"/>
</dbReference>
<reference evidence="9" key="1">
    <citation type="submission" date="2018-12" db="EMBL/GenBank/DDBJ databases">
        <authorList>
            <person name="Syme R.A."/>
            <person name="Farfan-Caceres L."/>
            <person name="Lichtenzveig J."/>
        </authorList>
    </citation>
    <scope>NUCLEOTIDE SEQUENCE</scope>
    <source>
        <strain evidence="9">Al4</strain>
    </source>
</reference>
<proteinExistence type="inferred from homology"/>
<feature type="compositionally biased region" description="Low complexity" evidence="8">
    <location>
        <begin position="380"/>
        <end position="396"/>
    </location>
</feature>
<dbReference type="InterPro" id="IPR001680">
    <property type="entry name" value="WD40_rpt"/>
</dbReference>
<comment type="function">
    <text evidence="3">Component of the ASTRA complex involved in chromatin remodeling.</text>
</comment>
<dbReference type="PROSITE" id="PS50082">
    <property type="entry name" value="WD_REPEATS_2"/>
    <property type="match status" value="1"/>
</dbReference>
<sequence length="530" mass="57359">MAAERQSSTLSPAQPSYILRGHASQIHSVQFVRHNARLITGDADGWVIYWKLETKRALAVWKAHDSAILGTAEWGHDKILTHGRDNSLRIWQIRTSDEMALSTALPAEVAAADRPMPWLLHTLPVNTLNFCAFSMCYAYTTDGMSNGPAADNEPRPVSSILVAVPARDDKKAEVYQFPDERLRYVVPRAQSKDTGMVMAVKLAKQSTTQHNLVITGYEGGLTAVHILPRNDHSSIGVAQLVYLSQAHTQPILSLDILPDAKTYFTSGADAIIAAHRLPDLPPSEGESTETSPTVPEAETKSKAAAYTPNSESTSQSLCNVAQNGEAKLSDADDPEHSDISTIASTVTSQDSTHPPLTFTKRAVPNPNIKPQQSALKTGGLSSLLSTEPSHPANAYSPRPPPTPTVQAPHKVNNTKHAGQQSLSIRSDGRLLATGGWDARVRIYSTKTLKEVAVLKWHKEGVYAVAFGEVLDASDVRRSADVSGGGEGTGEVAKRGTGLSKLQKQREEKMQVKHWVAAGAKDGKVSLWEIF</sequence>
<organism evidence="9 10">
    <name type="scientific">Ascochyta lentis</name>
    <dbReference type="NCBI Taxonomy" id="205686"/>
    <lineage>
        <taxon>Eukaryota</taxon>
        <taxon>Fungi</taxon>
        <taxon>Dikarya</taxon>
        <taxon>Ascomycota</taxon>
        <taxon>Pezizomycotina</taxon>
        <taxon>Dothideomycetes</taxon>
        <taxon>Pleosporomycetidae</taxon>
        <taxon>Pleosporales</taxon>
        <taxon>Pleosporineae</taxon>
        <taxon>Didymellaceae</taxon>
        <taxon>Ascochyta</taxon>
    </lineage>
</organism>
<comment type="similarity">
    <text evidence="4">Belongs to the WD repeat ASA1 family.</text>
</comment>
<dbReference type="PANTHER" id="PTHR19854">
    <property type="entry name" value="TRANSDUCIN BETA-LIKE 3"/>
    <property type="match status" value="1"/>
</dbReference>
<reference evidence="9" key="2">
    <citation type="submission" date="2020-09" db="EMBL/GenBank/DDBJ databases">
        <title>Reference genome assembly for Australian Ascochyta lentis isolate Al4.</title>
        <authorList>
            <person name="Lee R.C."/>
            <person name="Farfan-Caceres L.M."/>
            <person name="Debler J.W."/>
            <person name="Williams A.H."/>
            <person name="Henares B.M."/>
        </authorList>
    </citation>
    <scope>NUCLEOTIDE SEQUENCE</scope>
    <source>
        <strain evidence="9">Al4</strain>
    </source>
</reference>
<comment type="caution">
    <text evidence="9">The sequence shown here is derived from an EMBL/GenBank/DDBJ whole genome shotgun (WGS) entry which is preliminary data.</text>
</comment>
<name>A0A8H7J0F5_9PLEO</name>
<evidence type="ECO:0000256" key="8">
    <source>
        <dbReference type="SAM" id="MobiDB-lite"/>
    </source>
</evidence>
<dbReference type="EMBL" id="RZGK01000013">
    <property type="protein sequence ID" value="KAF9694514.1"/>
    <property type="molecule type" value="Genomic_DNA"/>
</dbReference>
<feature type="region of interest" description="Disordered" evidence="8">
    <location>
        <begin position="478"/>
        <end position="501"/>
    </location>
</feature>
<dbReference type="PANTHER" id="PTHR19854:SF1">
    <property type="entry name" value="GUANINE NUCLEOTIDE-BINDING PROTEIN SUBUNIT BETA-LIKE PROTEIN 1"/>
    <property type="match status" value="1"/>
</dbReference>
<dbReference type="InterPro" id="IPR036322">
    <property type="entry name" value="WD40_repeat_dom_sf"/>
</dbReference>
<protein>
    <recommendedName>
        <fullName evidence="6">ASTRA-associated protein 1</fullName>
    </recommendedName>
</protein>
<dbReference type="PROSITE" id="PS50294">
    <property type="entry name" value="WD_REPEATS_REGION"/>
    <property type="match status" value="1"/>
</dbReference>